<dbReference type="InterPro" id="IPR014031">
    <property type="entry name" value="Ketoacyl_synth_C"/>
</dbReference>
<dbReference type="PANTHER" id="PTHR43775:SF51">
    <property type="entry name" value="INACTIVE PHENOLPHTHIOCEROL SYNTHESIS POLYKETIDE SYNTHASE TYPE I PKS1-RELATED"/>
    <property type="match status" value="1"/>
</dbReference>
<gene>
    <name evidence="11" type="ORF">CP982_36860</name>
    <name evidence="10" type="ORF">FHS40_004697</name>
</gene>
<dbReference type="SUPFAM" id="SSF53901">
    <property type="entry name" value="Thiolase-like"/>
    <property type="match status" value="1"/>
</dbReference>
<evidence type="ECO:0000256" key="3">
    <source>
        <dbReference type="ARBA" id="ARBA00022679"/>
    </source>
</evidence>
<dbReference type="InterPro" id="IPR009081">
    <property type="entry name" value="PP-bd_ACP"/>
</dbReference>
<dbReference type="PANTHER" id="PTHR43775">
    <property type="entry name" value="FATTY ACID SYNTHASE"/>
    <property type="match status" value="1"/>
</dbReference>
<evidence type="ECO:0000313" key="10">
    <source>
        <dbReference type="EMBL" id="MBB5105602.1"/>
    </source>
</evidence>
<evidence type="ECO:0000313" key="11">
    <source>
        <dbReference type="EMBL" id="QEV63590.1"/>
    </source>
</evidence>
<dbReference type="EMBL" id="CP023690">
    <property type="protein sequence ID" value="QEV63590.1"/>
    <property type="molecule type" value="Genomic_DNA"/>
</dbReference>
<dbReference type="InterPro" id="IPR016036">
    <property type="entry name" value="Malonyl_transacylase_ACP-bd"/>
</dbReference>
<dbReference type="Pfam" id="PF00109">
    <property type="entry name" value="ketoacyl-synt"/>
    <property type="match status" value="1"/>
</dbReference>
<dbReference type="SMART" id="SM00825">
    <property type="entry name" value="PKS_KS"/>
    <property type="match status" value="1"/>
</dbReference>
<dbReference type="InterPro" id="IPR050091">
    <property type="entry name" value="PKS_NRPS_Biosynth_Enz"/>
</dbReference>
<dbReference type="InterPro" id="IPR014043">
    <property type="entry name" value="Acyl_transferase_dom"/>
</dbReference>
<dbReference type="InterPro" id="IPR020806">
    <property type="entry name" value="PKS_PP-bd"/>
</dbReference>
<dbReference type="Proteomes" id="UP000549009">
    <property type="component" value="Unassembled WGS sequence"/>
</dbReference>
<dbReference type="InterPro" id="IPR032821">
    <property type="entry name" value="PKS_assoc"/>
</dbReference>
<dbReference type="Gene3D" id="3.40.47.10">
    <property type="match status" value="1"/>
</dbReference>
<dbReference type="InterPro" id="IPR016035">
    <property type="entry name" value="Acyl_Trfase/lysoPLipase"/>
</dbReference>
<name>A0A5P2XKP6_STRST</name>
<evidence type="ECO:0000256" key="6">
    <source>
        <dbReference type="ARBA" id="ARBA00023315"/>
    </source>
</evidence>
<dbReference type="Gene3D" id="3.30.70.3290">
    <property type="match status" value="1"/>
</dbReference>
<dbReference type="GO" id="GO:0004312">
    <property type="term" value="F:fatty acid synthase activity"/>
    <property type="evidence" value="ECO:0007669"/>
    <property type="project" value="TreeGrafter"/>
</dbReference>
<evidence type="ECO:0000313" key="12">
    <source>
        <dbReference type="Proteomes" id="UP000326505"/>
    </source>
</evidence>
<dbReference type="RefSeq" id="WP_150514445.1">
    <property type="nucleotide sequence ID" value="NZ_BMSQ01000006.1"/>
</dbReference>
<keyword evidence="4" id="KW-0045">Antibiotic biosynthesis</keyword>
<accession>A0A5P2XKP6</accession>
<dbReference type="SMART" id="SM00823">
    <property type="entry name" value="PKS_PP"/>
    <property type="match status" value="1"/>
</dbReference>
<organism evidence="11 12">
    <name type="scientific">Streptomyces spectabilis</name>
    <dbReference type="NCBI Taxonomy" id="68270"/>
    <lineage>
        <taxon>Bacteria</taxon>
        <taxon>Bacillati</taxon>
        <taxon>Actinomycetota</taxon>
        <taxon>Actinomycetes</taxon>
        <taxon>Kitasatosporales</taxon>
        <taxon>Streptomycetaceae</taxon>
        <taxon>Streptomyces</taxon>
    </lineage>
</organism>
<dbReference type="Gene3D" id="3.30.70.250">
    <property type="entry name" value="Malonyl-CoA ACP transacylase, ACP-binding"/>
    <property type="match status" value="1"/>
</dbReference>
<dbReference type="PROSITE" id="PS50075">
    <property type="entry name" value="CARRIER"/>
    <property type="match status" value="1"/>
</dbReference>
<reference evidence="10 13" key="2">
    <citation type="submission" date="2020-08" db="EMBL/GenBank/DDBJ databases">
        <title>Genomic Encyclopedia of Type Strains, Phase III (KMG-III): the genomes of soil and plant-associated and newly described type strains.</title>
        <authorList>
            <person name="Whitman W."/>
        </authorList>
    </citation>
    <scope>NUCLEOTIDE SEQUENCE [LARGE SCALE GENOMIC DNA]</scope>
    <source>
        <strain evidence="10 13">CECT 3146</strain>
    </source>
</reference>
<dbReference type="PROSITE" id="PS00606">
    <property type="entry name" value="KS3_1"/>
    <property type="match status" value="1"/>
</dbReference>
<evidence type="ECO:0000256" key="2">
    <source>
        <dbReference type="ARBA" id="ARBA00022553"/>
    </source>
</evidence>
<dbReference type="Proteomes" id="UP000326505">
    <property type="component" value="Chromosome"/>
</dbReference>
<dbReference type="PROSITE" id="PS00012">
    <property type="entry name" value="PHOSPHOPANTETHEINE"/>
    <property type="match status" value="1"/>
</dbReference>
<dbReference type="GO" id="GO:0017000">
    <property type="term" value="P:antibiotic biosynthetic process"/>
    <property type="evidence" value="ECO:0007669"/>
    <property type="project" value="UniProtKB-KW"/>
</dbReference>
<reference evidence="11 12" key="1">
    <citation type="submission" date="2017-09" db="EMBL/GenBank/DDBJ databases">
        <authorList>
            <person name="Lee N."/>
            <person name="Cho B.-K."/>
        </authorList>
    </citation>
    <scope>NUCLEOTIDE SEQUENCE [LARGE SCALE GENOMIC DNA]</scope>
    <source>
        <strain evidence="11 12">ATCC 27465</strain>
    </source>
</reference>
<evidence type="ECO:0000259" key="9">
    <source>
        <dbReference type="PROSITE" id="PS52004"/>
    </source>
</evidence>
<sequence>MSSTAPEDGFVAVIGMAGRFPGAADVDALWANLCAARESLTPLPELAPPDQPDYVPAYGIIDRAADFDAPFFDYPPQSALVIDPQQRVLLEVAHEALDRAGYGNADRPLTGVFVGGASTRYGERLRALGDGLPFVDDWQISHGNDLDFLSGRLAYKLGLHGPAVSVQTACSTSLVAVHVAVQALLVGDCDIALAGGTTVLATPPRTRHTPGGVLSPDGHCRAFDASAAGTVNASGAGVVVLRPLADALAAGDHIHAVVRGSAVNNDGRDKIGFTAPSLTGQTAAVLAAHSVAGVGADEIGYVEAHGTGTILGDPIEVAALTQAFRRTTDRRGYCRIGSVKTNIGHTDAAAGVTGLIKAVLAVEHGVLPASLHFREPNPVIDFADSPFQVNAATVPWPESGGRPRIAAVNSLGIGGTNAHAVVAEPPRREPTASSRSHVLLPVSAKTASAADAAVGRLAGFLAEHPAVAPADVSWTLRAGRTHHAHRRFVVARRTGEAAAASSAGQVRAGAVHHDDRPVIFLYAGQGGQHVGMAAELYAQEPVFRRHLDEVAELAASPLGADLRHILFAEGDDAAAASARLADITVAQPAVFAVQYALTGLLGSWGLTPDAVTGHSLGAYAAACAAGILTLPDAVRLVAERGRLLGSVPAGAMAAVRLPYADVAGLLPPGLSVGAVNGPEQCTVSGPADGVRRFVEEQNRRGVETQLLRISTAGHSPLTEPILPAYADLLRELPLHKPEIPFLSDTTGDWSEPSAVTSVSYWTEHLRRPVRFDAVLSRLFGAPESMLVDLGPGRALSSLARQHPSRNADQPIVALAPHPTEEAADAATLLTGVGQVWAAGGRIDLRALHDDERHRRVPLPTYPFERTRLLAGEGDGTGTHPAPMPAPPRRAEDAHAPRPTVLEAVLDAFGGALGLPDVEPEDNFFDLGGDSLIATKVAAWARARFAATVSVADIIRSGDAGRLARLIEERVAAGPQEVAVGPQEVAVGAQEEEARP</sequence>
<dbReference type="GO" id="GO:0006633">
    <property type="term" value="P:fatty acid biosynthetic process"/>
    <property type="evidence" value="ECO:0007669"/>
    <property type="project" value="InterPro"/>
</dbReference>
<dbReference type="OrthoDB" id="9778690at2"/>
<dbReference type="SUPFAM" id="SSF52151">
    <property type="entry name" value="FabD/lysophospholipase-like"/>
    <property type="match status" value="1"/>
</dbReference>
<evidence type="ECO:0000259" key="8">
    <source>
        <dbReference type="PROSITE" id="PS50075"/>
    </source>
</evidence>
<dbReference type="SMART" id="SM00827">
    <property type="entry name" value="PKS_AT"/>
    <property type="match status" value="1"/>
</dbReference>
<feature type="domain" description="Carrier" evidence="8">
    <location>
        <begin position="895"/>
        <end position="970"/>
    </location>
</feature>
<dbReference type="InterPro" id="IPR016039">
    <property type="entry name" value="Thiolase-like"/>
</dbReference>
<feature type="region of interest" description="Disordered" evidence="7">
    <location>
        <begin position="869"/>
        <end position="892"/>
    </location>
</feature>
<dbReference type="InterPro" id="IPR020841">
    <property type="entry name" value="PKS_Beta-ketoAc_synthase_dom"/>
</dbReference>
<dbReference type="SUPFAM" id="SSF47336">
    <property type="entry name" value="ACP-like"/>
    <property type="match status" value="1"/>
</dbReference>
<keyword evidence="6 11" id="KW-0012">Acyltransferase</keyword>
<keyword evidence="3 11" id="KW-0808">Transferase</keyword>
<evidence type="ECO:0000256" key="7">
    <source>
        <dbReference type="SAM" id="MobiDB-lite"/>
    </source>
</evidence>
<evidence type="ECO:0000256" key="5">
    <source>
        <dbReference type="ARBA" id="ARBA00023268"/>
    </source>
</evidence>
<dbReference type="InterPro" id="IPR014030">
    <property type="entry name" value="Ketoacyl_synth_N"/>
</dbReference>
<dbReference type="AlphaFoldDB" id="A0A5P2XKP6"/>
<proteinExistence type="predicted"/>
<dbReference type="GO" id="GO:0004315">
    <property type="term" value="F:3-oxoacyl-[acyl-carrier-protein] synthase activity"/>
    <property type="evidence" value="ECO:0007669"/>
    <property type="project" value="InterPro"/>
</dbReference>
<evidence type="ECO:0000256" key="1">
    <source>
        <dbReference type="ARBA" id="ARBA00022450"/>
    </source>
</evidence>
<dbReference type="SUPFAM" id="SSF55048">
    <property type="entry name" value="Probable ACP-binding domain of malonyl-CoA ACP transacylase"/>
    <property type="match status" value="1"/>
</dbReference>
<dbReference type="InterPro" id="IPR036736">
    <property type="entry name" value="ACP-like_sf"/>
</dbReference>
<dbReference type="Pfam" id="PF02801">
    <property type="entry name" value="Ketoacyl-synt_C"/>
    <property type="match status" value="1"/>
</dbReference>
<feature type="domain" description="Ketosynthase family 3 (KS3)" evidence="9">
    <location>
        <begin position="8"/>
        <end position="424"/>
    </location>
</feature>
<keyword evidence="2" id="KW-0597">Phosphoprotein</keyword>
<dbReference type="KEGG" id="sspb:CP982_36860"/>
<evidence type="ECO:0000256" key="4">
    <source>
        <dbReference type="ARBA" id="ARBA00023194"/>
    </source>
</evidence>
<evidence type="ECO:0000313" key="13">
    <source>
        <dbReference type="Proteomes" id="UP000549009"/>
    </source>
</evidence>
<dbReference type="CDD" id="cd00833">
    <property type="entry name" value="PKS"/>
    <property type="match status" value="1"/>
</dbReference>
<dbReference type="Gene3D" id="1.10.1200.10">
    <property type="entry name" value="ACP-like"/>
    <property type="match status" value="1"/>
</dbReference>
<protein>
    <submittedName>
        <fullName evidence="10">Acyl transferase domain-containing protein</fullName>
    </submittedName>
    <submittedName>
        <fullName evidence="11">Acyltransferase domain-containing protein</fullName>
    </submittedName>
</protein>
<dbReference type="Pfam" id="PF00698">
    <property type="entry name" value="Acyl_transf_1"/>
    <property type="match status" value="1"/>
</dbReference>
<dbReference type="Pfam" id="PF00550">
    <property type="entry name" value="PP-binding"/>
    <property type="match status" value="1"/>
</dbReference>
<dbReference type="InterPro" id="IPR001227">
    <property type="entry name" value="Ac_transferase_dom_sf"/>
</dbReference>
<keyword evidence="1" id="KW-0596">Phosphopantetheine</keyword>
<dbReference type="Pfam" id="PF16197">
    <property type="entry name" value="KAsynt_C_assoc"/>
    <property type="match status" value="1"/>
</dbReference>
<dbReference type="InterPro" id="IPR018201">
    <property type="entry name" value="Ketoacyl_synth_AS"/>
</dbReference>
<dbReference type="InterPro" id="IPR006162">
    <property type="entry name" value="Ppantetheine_attach_site"/>
</dbReference>
<dbReference type="EMBL" id="JACHJD010000007">
    <property type="protein sequence ID" value="MBB5105602.1"/>
    <property type="molecule type" value="Genomic_DNA"/>
</dbReference>
<dbReference type="Gene3D" id="3.40.366.10">
    <property type="entry name" value="Malonyl-Coenzyme A Acyl Carrier Protein, domain 2"/>
    <property type="match status" value="1"/>
</dbReference>
<keyword evidence="13" id="KW-1185">Reference proteome</keyword>
<keyword evidence="5" id="KW-0511">Multifunctional enzyme</keyword>
<dbReference type="PROSITE" id="PS52004">
    <property type="entry name" value="KS3_2"/>
    <property type="match status" value="1"/>
</dbReference>
<dbReference type="GO" id="GO:0031177">
    <property type="term" value="F:phosphopantetheine binding"/>
    <property type="evidence" value="ECO:0007669"/>
    <property type="project" value="InterPro"/>
</dbReference>